<keyword evidence="1" id="KW-0472">Membrane</keyword>
<protein>
    <submittedName>
        <fullName evidence="2">Uncharacterized protein</fullName>
    </submittedName>
</protein>
<dbReference type="OrthoDB" id="6314396at2"/>
<feature type="transmembrane region" description="Helical" evidence="1">
    <location>
        <begin position="116"/>
        <end position="136"/>
    </location>
</feature>
<dbReference type="EMBL" id="FOLO01000004">
    <property type="protein sequence ID" value="SFC08471.1"/>
    <property type="molecule type" value="Genomic_DNA"/>
</dbReference>
<keyword evidence="1" id="KW-0812">Transmembrane</keyword>
<sequence>MASIVLNKKNKCKVFVDKKAVSNSILFSLLSPLLIGVLIGLYYTLVSENANSKLFVSIIMTAISNAHIVGLSMGLGVLPGYLLLHKFNKINYGTILTISLLAGALFSYTFSAMGGMIFLVNTLMSLTAGGIFLFSLRKQIN</sequence>
<keyword evidence="3" id="KW-1185">Reference proteome</keyword>
<feature type="transmembrane region" description="Helical" evidence="1">
    <location>
        <begin position="21"/>
        <end position="43"/>
    </location>
</feature>
<dbReference type="STRING" id="1123010.SAMN02745724_00874"/>
<accession>A0A1I1GA95</accession>
<dbReference type="AlphaFoldDB" id="A0A1I1GA95"/>
<evidence type="ECO:0000256" key="1">
    <source>
        <dbReference type="SAM" id="Phobius"/>
    </source>
</evidence>
<feature type="transmembrane region" description="Helical" evidence="1">
    <location>
        <begin position="90"/>
        <end position="110"/>
    </location>
</feature>
<gene>
    <name evidence="2" type="ORF">SAMN02745724_00874</name>
</gene>
<organism evidence="2 3">
    <name type="scientific">Pseudoalteromonas denitrificans DSM 6059</name>
    <dbReference type="NCBI Taxonomy" id="1123010"/>
    <lineage>
        <taxon>Bacteria</taxon>
        <taxon>Pseudomonadati</taxon>
        <taxon>Pseudomonadota</taxon>
        <taxon>Gammaproteobacteria</taxon>
        <taxon>Alteromonadales</taxon>
        <taxon>Pseudoalteromonadaceae</taxon>
        <taxon>Pseudoalteromonas</taxon>
    </lineage>
</organism>
<feature type="transmembrane region" description="Helical" evidence="1">
    <location>
        <begin position="55"/>
        <end position="78"/>
    </location>
</feature>
<reference evidence="2 3" key="1">
    <citation type="submission" date="2016-10" db="EMBL/GenBank/DDBJ databases">
        <authorList>
            <person name="de Groot N.N."/>
        </authorList>
    </citation>
    <scope>NUCLEOTIDE SEQUENCE [LARGE SCALE GENOMIC DNA]</scope>
    <source>
        <strain evidence="2 3">DSM 6059</strain>
    </source>
</reference>
<name>A0A1I1GA95_9GAMM</name>
<proteinExistence type="predicted"/>
<keyword evidence="1" id="KW-1133">Transmembrane helix</keyword>
<evidence type="ECO:0000313" key="3">
    <source>
        <dbReference type="Proteomes" id="UP000198862"/>
    </source>
</evidence>
<evidence type="ECO:0000313" key="2">
    <source>
        <dbReference type="EMBL" id="SFC08471.1"/>
    </source>
</evidence>
<dbReference type="Proteomes" id="UP000198862">
    <property type="component" value="Unassembled WGS sequence"/>
</dbReference>
<dbReference type="RefSeq" id="WP_091980412.1">
    <property type="nucleotide sequence ID" value="NZ_FOLO01000004.1"/>
</dbReference>